<evidence type="ECO:0000256" key="1">
    <source>
        <dbReference type="SAM" id="MobiDB-lite"/>
    </source>
</evidence>
<organism evidence="2 3">
    <name type="scientific">Drosophila hydei</name>
    <name type="common">Fruit fly</name>
    <dbReference type="NCBI Taxonomy" id="7224"/>
    <lineage>
        <taxon>Eukaryota</taxon>
        <taxon>Metazoa</taxon>
        <taxon>Ecdysozoa</taxon>
        <taxon>Arthropoda</taxon>
        <taxon>Hexapoda</taxon>
        <taxon>Insecta</taxon>
        <taxon>Pterygota</taxon>
        <taxon>Neoptera</taxon>
        <taxon>Endopterygota</taxon>
        <taxon>Diptera</taxon>
        <taxon>Brachycera</taxon>
        <taxon>Muscomorpha</taxon>
        <taxon>Ephydroidea</taxon>
        <taxon>Drosophilidae</taxon>
        <taxon>Drosophila</taxon>
    </lineage>
</organism>
<evidence type="ECO:0000313" key="2">
    <source>
        <dbReference type="Proteomes" id="UP000504633"/>
    </source>
</evidence>
<dbReference type="OMA" id="PPRCICN"/>
<dbReference type="OrthoDB" id="7871565at2759"/>
<name>A0A6J1LR74_DROHY</name>
<dbReference type="RefSeq" id="XP_023169429.1">
    <property type="nucleotide sequence ID" value="XM_023313661.2"/>
</dbReference>
<evidence type="ECO:0000313" key="3">
    <source>
        <dbReference type="RefSeq" id="XP_023169429.1"/>
    </source>
</evidence>
<dbReference type="Proteomes" id="UP000504633">
    <property type="component" value="Unplaced"/>
</dbReference>
<sequence>MPHSERPSSPEDHISDQYFIYRLEHDLYELFEEQQLLLDIVAQQQERLERQLEMQRVLVADPPARQATPVPELLQIDEIGIEAEAEPAPFVEPELLVIRELNEPPDTLLKCSELVPPLPPPRCICSQMQRQTRRSCRPFLEDSKAAKCTPPKRGGLGYDAPFPYPKRMAKNRERRALCKSSSGAAIAPYQNPFSSTVIFALVDNLVLQLQRCMSLAETGALPLSLCSAEANHLVIVELEIPKEEPVPAANLSTGALPKTKFNHIDKPVKRSHRTKAAKHLHKQPKSEADQLDTEIDLDCEFGMDHIEKFRANRVRDDERSSYNATPSRKHKTQKSAEGLMNSAASDDIDGEVLAAALASLAINEDTNTQQGNPSLPGWYENGMAASDTQLDTRPCSPEVPPFSLLPGGLHGNSFINLMPSTSAQARALSMAMSMSAHLAESVQSSSSPSPLDMRSQMSTFMQQQHNSNDQMQTMPDRLSGLSKNPLAFTHALDGNENKIFVPRHPVNGSELNAATCGIRRLNCGPEMCSADPLSSSTKYNHFNYNNVNNLANQSNSKDNGNIIQSSRMDICGQEYAASSPGNR</sequence>
<dbReference type="AlphaFoldDB" id="A0A6J1LR74"/>
<dbReference type="KEGG" id="dhe:111598421"/>
<reference evidence="3" key="1">
    <citation type="submission" date="2025-08" db="UniProtKB">
        <authorList>
            <consortium name="RefSeq"/>
        </authorList>
    </citation>
    <scope>IDENTIFICATION</scope>
    <source>
        <strain evidence="3">15085-1641.00</strain>
        <tissue evidence="3">Whole body</tissue>
    </source>
</reference>
<gene>
    <name evidence="3" type="primary">LOC111598421</name>
</gene>
<keyword evidence="2" id="KW-1185">Reference proteome</keyword>
<proteinExistence type="predicted"/>
<feature type="region of interest" description="Disordered" evidence="1">
    <location>
        <begin position="315"/>
        <end position="339"/>
    </location>
</feature>
<accession>A0A6J1LR74</accession>
<dbReference type="GeneID" id="111598421"/>
<protein>
    <submittedName>
        <fullName evidence="3">Uncharacterized protein LOC111598421 isoform X1</fullName>
    </submittedName>
</protein>